<dbReference type="InterPro" id="IPR036271">
    <property type="entry name" value="Tet_transcr_reg_TetR-rel_C_sf"/>
</dbReference>
<accession>U1PVI8</accession>
<dbReference type="InterPro" id="IPR009057">
    <property type="entry name" value="Homeodomain-like_sf"/>
</dbReference>
<keyword evidence="1" id="KW-0805">Transcription regulation</keyword>
<dbReference type="InterPro" id="IPR001647">
    <property type="entry name" value="HTH_TetR"/>
</dbReference>
<dbReference type="EMBL" id="KE356561">
    <property type="protein sequence ID" value="ERG96416.1"/>
    <property type="molecule type" value="Genomic_DNA"/>
</dbReference>
<feature type="DNA-binding region" description="H-T-H motif" evidence="4">
    <location>
        <begin position="32"/>
        <end position="51"/>
    </location>
</feature>
<dbReference type="PROSITE" id="PS50977">
    <property type="entry name" value="HTH_TETR_2"/>
    <property type="match status" value="1"/>
</dbReference>
<dbReference type="RefSeq" id="WP_021055881.1">
    <property type="nucleotide sequence ID" value="NZ_KE356561.1"/>
</dbReference>
<feature type="compositionally biased region" description="Basic and acidic residues" evidence="5">
    <location>
        <begin position="116"/>
        <end position="128"/>
    </location>
</feature>
<keyword evidence="3" id="KW-0804">Transcription</keyword>
<dbReference type="STRING" id="1238425.J07HQW2_02894"/>
<dbReference type="SUPFAM" id="SSF46689">
    <property type="entry name" value="Homeodomain-like"/>
    <property type="match status" value="1"/>
</dbReference>
<feature type="domain" description="HTH tetR-type" evidence="6">
    <location>
        <begin position="9"/>
        <end position="69"/>
    </location>
</feature>
<dbReference type="AlphaFoldDB" id="U1PVI8"/>
<name>U1PVI8_9EURY</name>
<evidence type="ECO:0000256" key="5">
    <source>
        <dbReference type="SAM" id="MobiDB-lite"/>
    </source>
</evidence>
<organism evidence="7 8">
    <name type="scientific">Haloquadratum walsbyi J07HQW2</name>
    <dbReference type="NCBI Taxonomy" id="1238425"/>
    <lineage>
        <taxon>Archaea</taxon>
        <taxon>Methanobacteriati</taxon>
        <taxon>Methanobacteriota</taxon>
        <taxon>Stenosarchaea group</taxon>
        <taxon>Halobacteria</taxon>
        <taxon>Halobacteriales</taxon>
        <taxon>Haloferacaceae</taxon>
        <taxon>Haloquadratum</taxon>
    </lineage>
</organism>
<keyword evidence="2 4" id="KW-0238">DNA-binding</keyword>
<evidence type="ECO:0000256" key="1">
    <source>
        <dbReference type="ARBA" id="ARBA00023015"/>
    </source>
</evidence>
<dbReference type="PRINTS" id="PR00455">
    <property type="entry name" value="HTHTETR"/>
</dbReference>
<dbReference type="PANTHER" id="PTHR30055:SF234">
    <property type="entry name" value="HTH-TYPE TRANSCRIPTIONAL REGULATOR BETI"/>
    <property type="match status" value="1"/>
</dbReference>
<reference evidence="7 8" key="1">
    <citation type="journal article" date="2013" name="PLoS ONE">
        <title>Assembly-driven community genomics of a hypersaline microbial ecosystem.</title>
        <authorList>
            <person name="Podell S."/>
            <person name="Ugalde J.A."/>
            <person name="Narasingarao P."/>
            <person name="Banfield J.F."/>
            <person name="Heidelberg K.B."/>
            <person name="Allen E.E."/>
        </authorList>
    </citation>
    <scope>NUCLEOTIDE SEQUENCE [LARGE SCALE GENOMIC DNA]</scope>
    <source>
        <strain evidence="8">J07HQW2</strain>
    </source>
</reference>
<evidence type="ECO:0000259" key="6">
    <source>
        <dbReference type="PROSITE" id="PS50977"/>
    </source>
</evidence>
<dbReference type="SUPFAM" id="SSF48498">
    <property type="entry name" value="Tetracyclin repressor-like, C-terminal domain"/>
    <property type="match status" value="1"/>
</dbReference>
<dbReference type="GO" id="GO:0003700">
    <property type="term" value="F:DNA-binding transcription factor activity"/>
    <property type="evidence" value="ECO:0007669"/>
    <property type="project" value="TreeGrafter"/>
</dbReference>
<proteinExistence type="predicted"/>
<feature type="region of interest" description="Disordered" evidence="5">
    <location>
        <begin position="104"/>
        <end position="147"/>
    </location>
</feature>
<dbReference type="InterPro" id="IPR050109">
    <property type="entry name" value="HTH-type_TetR-like_transc_reg"/>
</dbReference>
<evidence type="ECO:0000256" key="4">
    <source>
        <dbReference type="PROSITE-ProRule" id="PRU00335"/>
    </source>
</evidence>
<sequence>ITILPNAPDDTRTEILRAAFSVLCERGYTGVTISRIASRTDVAKSVVYYHYEDKDDVVQTLLDQVLVELISEYFHDSDDDPARRLEKFFGFVFTVAGGDIDPSRTDINNTTTGGHTETHREIENKNIDTDVENSASADERTKSDPLSTAEKGFKHCVGAHSQAYVELRAQATHDQVFRETIKANEIRFRKELHACIDAGVAAGTFDIDNISDTTELLLTLIEGAIFRGATTSEINTDALANILERELGIVVYQNNL</sequence>
<evidence type="ECO:0000256" key="3">
    <source>
        <dbReference type="ARBA" id="ARBA00023163"/>
    </source>
</evidence>
<dbReference type="Gene3D" id="1.10.357.10">
    <property type="entry name" value="Tetracycline Repressor, domain 2"/>
    <property type="match status" value="2"/>
</dbReference>
<dbReference type="GO" id="GO:0000976">
    <property type="term" value="F:transcription cis-regulatory region binding"/>
    <property type="evidence" value="ECO:0007669"/>
    <property type="project" value="TreeGrafter"/>
</dbReference>
<dbReference type="PANTHER" id="PTHR30055">
    <property type="entry name" value="HTH-TYPE TRANSCRIPTIONAL REGULATOR RUTR"/>
    <property type="match status" value="1"/>
</dbReference>
<protein>
    <submittedName>
        <fullName evidence="7">Transcriptional regulator</fullName>
    </submittedName>
</protein>
<dbReference type="Pfam" id="PF00440">
    <property type="entry name" value="TetR_N"/>
    <property type="match status" value="1"/>
</dbReference>
<gene>
    <name evidence="7" type="ORF">J07HQW2_02894</name>
</gene>
<evidence type="ECO:0000256" key="2">
    <source>
        <dbReference type="ARBA" id="ARBA00023125"/>
    </source>
</evidence>
<feature type="non-terminal residue" evidence="7">
    <location>
        <position position="1"/>
    </location>
</feature>
<evidence type="ECO:0000313" key="7">
    <source>
        <dbReference type="EMBL" id="ERG96416.1"/>
    </source>
</evidence>
<evidence type="ECO:0000313" key="8">
    <source>
        <dbReference type="Proteomes" id="UP000030710"/>
    </source>
</evidence>
<dbReference type="eggNOG" id="arCOG02646">
    <property type="taxonomic scope" value="Archaea"/>
</dbReference>
<dbReference type="HOGENOM" id="CLU_1087721_0_0_2"/>
<dbReference type="Proteomes" id="UP000030710">
    <property type="component" value="Unassembled WGS sequence"/>
</dbReference>